<evidence type="ECO:0000313" key="2">
    <source>
        <dbReference type="Proteomes" id="UP001238088"/>
    </source>
</evidence>
<sequence length="169" mass="19414">MDKTIYFQDNFFSSGLTDIHNKDYIKVGLLDLKTAFSRKVSVLDLESKETMKGMFLHFLSRKWRVVDPHGTEQGLVQQKLFTFSKAFDYHKANGQHYRIESPIFSREYTIYDDTDQIIARFYRVSSFLSVPAFKLENHSNSLNTAELIIVIMGVNAIQKNNNNGAASST</sequence>
<accession>A0ABU0AFF8</accession>
<dbReference type="SUPFAM" id="SSF54518">
    <property type="entry name" value="Tubby C-terminal domain-like"/>
    <property type="match status" value="1"/>
</dbReference>
<dbReference type="Proteomes" id="UP001238088">
    <property type="component" value="Unassembled WGS sequence"/>
</dbReference>
<evidence type="ECO:0000313" key="1">
    <source>
        <dbReference type="EMBL" id="MDQ0269451.1"/>
    </source>
</evidence>
<keyword evidence="2" id="KW-1185">Reference proteome</keyword>
<gene>
    <name evidence="1" type="ORF">J2S17_001322</name>
</gene>
<organism evidence="1 2">
    <name type="scientific">Cytobacillus purgationiresistens</name>
    <dbReference type="NCBI Taxonomy" id="863449"/>
    <lineage>
        <taxon>Bacteria</taxon>
        <taxon>Bacillati</taxon>
        <taxon>Bacillota</taxon>
        <taxon>Bacilli</taxon>
        <taxon>Bacillales</taxon>
        <taxon>Bacillaceae</taxon>
        <taxon>Cytobacillus</taxon>
    </lineage>
</organism>
<name>A0ABU0AFF8_9BACI</name>
<dbReference type="InterPro" id="IPR025659">
    <property type="entry name" value="Tubby-like_C"/>
</dbReference>
<comment type="caution">
    <text evidence="1">The sequence shown here is derived from an EMBL/GenBank/DDBJ whole genome shotgun (WGS) entry which is preliminary data.</text>
</comment>
<dbReference type="EMBL" id="JAUSUB010000004">
    <property type="protein sequence ID" value="MDQ0269451.1"/>
    <property type="molecule type" value="Genomic_DNA"/>
</dbReference>
<protein>
    <submittedName>
        <fullName evidence="1">Uncharacterized protein</fullName>
    </submittedName>
</protein>
<reference evidence="1 2" key="1">
    <citation type="submission" date="2023-07" db="EMBL/GenBank/DDBJ databases">
        <title>Genomic Encyclopedia of Type Strains, Phase IV (KMG-IV): sequencing the most valuable type-strain genomes for metagenomic binning, comparative biology and taxonomic classification.</title>
        <authorList>
            <person name="Goeker M."/>
        </authorList>
    </citation>
    <scope>NUCLEOTIDE SEQUENCE [LARGE SCALE GENOMIC DNA]</scope>
    <source>
        <strain evidence="1 2">DSM 23494</strain>
    </source>
</reference>
<proteinExistence type="predicted"/>
<dbReference type="RefSeq" id="WP_307473019.1">
    <property type="nucleotide sequence ID" value="NZ_JAUSUB010000004.1"/>
</dbReference>